<keyword evidence="3" id="KW-1185">Reference proteome</keyword>
<feature type="compositionally biased region" description="Basic and acidic residues" evidence="1">
    <location>
        <begin position="74"/>
        <end position="83"/>
    </location>
</feature>
<protein>
    <submittedName>
        <fullName evidence="2">Uncharacterized protein</fullName>
    </submittedName>
</protein>
<feature type="region of interest" description="Disordered" evidence="1">
    <location>
        <begin position="1"/>
        <end position="25"/>
    </location>
</feature>
<reference evidence="2" key="1">
    <citation type="journal article" date="2019" name="bioRxiv">
        <title>The Genome of the Zebra Mussel, Dreissena polymorpha: A Resource for Invasive Species Research.</title>
        <authorList>
            <person name="McCartney M.A."/>
            <person name="Auch B."/>
            <person name="Kono T."/>
            <person name="Mallez S."/>
            <person name="Zhang Y."/>
            <person name="Obille A."/>
            <person name="Becker A."/>
            <person name="Abrahante J.E."/>
            <person name="Garbe J."/>
            <person name="Badalamenti J.P."/>
            <person name="Herman A."/>
            <person name="Mangelson H."/>
            <person name="Liachko I."/>
            <person name="Sullivan S."/>
            <person name="Sone E.D."/>
            <person name="Koren S."/>
            <person name="Silverstein K.A.T."/>
            <person name="Beckman K.B."/>
            <person name="Gohl D.M."/>
        </authorList>
    </citation>
    <scope>NUCLEOTIDE SEQUENCE</scope>
    <source>
        <strain evidence="2">Duluth1</strain>
        <tissue evidence="2">Whole animal</tissue>
    </source>
</reference>
<name>A0A9D4RSU0_DREPO</name>
<feature type="region of interest" description="Disordered" evidence="1">
    <location>
        <begin position="71"/>
        <end position="95"/>
    </location>
</feature>
<evidence type="ECO:0000256" key="1">
    <source>
        <dbReference type="SAM" id="MobiDB-lite"/>
    </source>
</evidence>
<feature type="compositionally biased region" description="Low complexity" evidence="1">
    <location>
        <begin position="84"/>
        <end position="94"/>
    </location>
</feature>
<evidence type="ECO:0000313" key="3">
    <source>
        <dbReference type="Proteomes" id="UP000828390"/>
    </source>
</evidence>
<proteinExistence type="predicted"/>
<dbReference type="EMBL" id="JAIWYP010000001">
    <property type="protein sequence ID" value="KAH3877543.1"/>
    <property type="molecule type" value="Genomic_DNA"/>
</dbReference>
<dbReference type="Proteomes" id="UP000828390">
    <property type="component" value="Unassembled WGS sequence"/>
</dbReference>
<sequence>MQYAPARRLPSFALPQHVDHPPAARPPAFPAIPTLLPAYIRFRSAAAAAPDVALSPSLRGCGAQLRITSGGERLLGDEDDKHSGSASEGSPASGLTWPLKYLERLRLGR</sequence>
<comment type="caution">
    <text evidence="2">The sequence shown here is derived from an EMBL/GenBank/DDBJ whole genome shotgun (WGS) entry which is preliminary data.</text>
</comment>
<dbReference type="AlphaFoldDB" id="A0A9D4RSU0"/>
<organism evidence="2 3">
    <name type="scientific">Dreissena polymorpha</name>
    <name type="common">Zebra mussel</name>
    <name type="synonym">Mytilus polymorpha</name>
    <dbReference type="NCBI Taxonomy" id="45954"/>
    <lineage>
        <taxon>Eukaryota</taxon>
        <taxon>Metazoa</taxon>
        <taxon>Spiralia</taxon>
        <taxon>Lophotrochozoa</taxon>
        <taxon>Mollusca</taxon>
        <taxon>Bivalvia</taxon>
        <taxon>Autobranchia</taxon>
        <taxon>Heteroconchia</taxon>
        <taxon>Euheterodonta</taxon>
        <taxon>Imparidentia</taxon>
        <taxon>Neoheterodontei</taxon>
        <taxon>Myida</taxon>
        <taxon>Dreissenoidea</taxon>
        <taxon>Dreissenidae</taxon>
        <taxon>Dreissena</taxon>
    </lineage>
</organism>
<gene>
    <name evidence="2" type="ORF">DPMN_001417</name>
</gene>
<evidence type="ECO:0000313" key="2">
    <source>
        <dbReference type="EMBL" id="KAH3877543.1"/>
    </source>
</evidence>
<accession>A0A9D4RSU0</accession>
<reference evidence="2" key="2">
    <citation type="submission" date="2020-11" db="EMBL/GenBank/DDBJ databases">
        <authorList>
            <person name="McCartney M.A."/>
            <person name="Auch B."/>
            <person name="Kono T."/>
            <person name="Mallez S."/>
            <person name="Becker A."/>
            <person name="Gohl D.M."/>
            <person name="Silverstein K.A.T."/>
            <person name="Koren S."/>
            <person name="Bechman K.B."/>
            <person name="Herman A."/>
            <person name="Abrahante J.E."/>
            <person name="Garbe J."/>
        </authorList>
    </citation>
    <scope>NUCLEOTIDE SEQUENCE</scope>
    <source>
        <strain evidence="2">Duluth1</strain>
        <tissue evidence="2">Whole animal</tissue>
    </source>
</reference>